<evidence type="ECO:0000313" key="11">
    <source>
        <dbReference type="EMBL" id="CAG8979857.1"/>
    </source>
</evidence>
<evidence type="ECO:0000256" key="4">
    <source>
        <dbReference type="ARBA" id="ARBA00012744"/>
    </source>
</evidence>
<dbReference type="SUPFAM" id="SSF52279">
    <property type="entry name" value="Beta-D-glucan exohydrolase, C-terminal domain"/>
    <property type="match status" value="1"/>
</dbReference>
<dbReference type="EC" id="3.2.1.21" evidence="4"/>
<feature type="domain" description="Fibronectin type III-like" evidence="10">
    <location>
        <begin position="155"/>
        <end position="216"/>
    </location>
</feature>
<evidence type="ECO:0000256" key="8">
    <source>
        <dbReference type="ARBA" id="ARBA00023295"/>
    </source>
</evidence>
<comment type="caution">
    <text evidence="11">The sequence shown here is derived from an EMBL/GenBank/DDBJ whole genome shotgun (WGS) entry which is preliminary data.</text>
</comment>
<accession>A0A9N9LUH0</accession>
<evidence type="ECO:0000256" key="2">
    <source>
        <dbReference type="ARBA" id="ARBA00004613"/>
    </source>
</evidence>
<comment type="subcellular location">
    <subcellularLocation>
        <location evidence="2">Secreted</location>
    </subcellularLocation>
</comment>
<dbReference type="OrthoDB" id="416222at2759"/>
<dbReference type="GO" id="GO:0005576">
    <property type="term" value="C:extracellular region"/>
    <property type="evidence" value="ECO:0007669"/>
    <property type="project" value="UniProtKB-SubCell"/>
</dbReference>
<gene>
    <name evidence="11" type="ORF">HYALB_00002630</name>
</gene>
<evidence type="ECO:0000256" key="3">
    <source>
        <dbReference type="ARBA" id="ARBA00005336"/>
    </source>
</evidence>
<keyword evidence="5" id="KW-0964">Secreted</keyword>
<comment type="similarity">
    <text evidence="3">Belongs to the glycosyl hydrolase 3 family.</text>
</comment>
<evidence type="ECO:0000256" key="5">
    <source>
        <dbReference type="ARBA" id="ARBA00022525"/>
    </source>
</evidence>
<dbReference type="Gene3D" id="2.60.40.10">
    <property type="entry name" value="Immunoglobulins"/>
    <property type="match status" value="1"/>
</dbReference>
<dbReference type="Gene3D" id="3.40.50.1700">
    <property type="entry name" value="Glycoside hydrolase family 3 C-terminal domain"/>
    <property type="match status" value="1"/>
</dbReference>
<keyword evidence="8" id="KW-0326">Glycosidase</keyword>
<organism evidence="11 12">
    <name type="scientific">Hymenoscyphus albidus</name>
    <dbReference type="NCBI Taxonomy" id="595503"/>
    <lineage>
        <taxon>Eukaryota</taxon>
        <taxon>Fungi</taxon>
        <taxon>Dikarya</taxon>
        <taxon>Ascomycota</taxon>
        <taxon>Pezizomycotina</taxon>
        <taxon>Leotiomycetes</taxon>
        <taxon>Helotiales</taxon>
        <taxon>Helotiaceae</taxon>
        <taxon>Hymenoscyphus</taxon>
    </lineage>
</organism>
<dbReference type="SMART" id="SM01217">
    <property type="entry name" value="Fn3_like"/>
    <property type="match status" value="1"/>
</dbReference>
<reference evidence="11" key="1">
    <citation type="submission" date="2021-07" db="EMBL/GenBank/DDBJ databases">
        <authorList>
            <person name="Durling M."/>
        </authorList>
    </citation>
    <scope>NUCLEOTIDE SEQUENCE</scope>
</reference>
<evidence type="ECO:0000256" key="9">
    <source>
        <dbReference type="ARBA" id="ARBA00024983"/>
    </source>
</evidence>
<dbReference type="GO" id="GO:0009251">
    <property type="term" value="P:glucan catabolic process"/>
    <property type="evidence" value="ECO:0007669"/>
    <property type="project" value="TreeGrafter"/>
</dbReference>
<dbReference type="InterPro" id="IPR013783">
    <property type="entry name" value="Ig-like_fold"/>
</dbReference>
<dbReference type="PANTHER" id="PTHR42715">
    <property type="entry name" value="BETA-GLUCOSIDASE"/>
    <property type="match status" value="1"/>
</dbReference>
<keyword evidence="12" id="KW-1185">Reference proteome</keyword>
<dbReference type="InterPro" id="IPR026891">
    <property type="entry name" value="Fn3-like"/>
</dbReference>
<name>A0A9N9LUH0_9HELO</name>
<evidence type="ECO:0000259" key="10">
    <source>
        <dbReference type="SMART" id="SM01217"/>
    </source>
</evidence>
<dbReference type="Proteomes" id="UP000701801">
    <property type="component" value="Unassembled WGS sequence"/>
</dbReference>
<protein>
    <recommendedName>
        <fullName evidence="4">beta-glucosidase</fullName>
        <ecNumber evidence="4">3.2.1.21</ecNumber>
    </recommendedName>
</protein>
<dbReference type="EMBL" id="CAJVRM010000340">
    <property type="protein sequence ID" value="CAG8979857.1"/>
    <property type="molecule type" value="Genomic_DNA"/>
</dbReference>
<evidence type="ECO:0000256" key="1">
    <source>
        <dbReference type="ARBA" id="ARBA00000448"/>
    </source>
</evidence>
<keyword evidence="6" id="KW-0732">Signal</keyword>
<evidence type="ECO:0000256" key="7">
    <source>
        <dbReference type="ARBA" id="ARBA00022801"/>
    </source>
</evidence>
<evidence type="ECO:0000313" key="12">
    <source>
        <dbReference type="Proteomes" id="UP000701801"/>
    </source>
</evidence>
<evidence type="ECO:0000256" key="6">
    <source>
        <dbReference type="ARBA" id="ARBA00022729"/>
    </source>
</evidence>
<dbReference type="InterPro" id="IPR050288">
    <property type="entry name" value="Cellulose_deg_GH3"/>
</dbReference>
<sequence>MESSPKHHWNLRCPLPWGREWKFARGHPMGRLNPSAKLPYTIPAKESDYDIPITYVPASNRDPNAWQADFTEGLMIDYRHFDKYNITPLYPFGFGLSYTTFDITPLQISSPSSSPISPTPDSSAKIAPGGNSDLYTTILTTTTTLSNTGSVTGAQVVQLYLSFPQDTSPPNTPKRVLRGFENVELGSGEARDVTFALTRRDLSYWEVEEGSVEDSCGRV</sequence>
<dbReference type="PANTHER" id="PTHR42715:SF12">
    <property type="entry name" value="BETA-GLUCOSIDASE G-RELATED"/>
    <property type="match status" value="1"/>
</dbReference>
<dbReference type="AlphaFoldDB" id="A0A9N9LUH0"/>
<proteinExistence type="inferred from homology"/>
<dbReference type="GO" id="GO:0008422">
    <property type="term" value="F:beta-glucosidase activity"/>
    <property type="evidence" value="ECO:0007669"/>
    <property type="project" value="UniProtKB-EC"/>
</dbReference>
<dbReference type="InterPro" id="IPR036881">
    <property type="entry name" value="Glyco_hydro_3_C_sf"/>
</dbReference>
<dbReference type="Pfam" id="PF14310">
    <property type="entry name" value="Fn3-like"/>
    <property type="match status" value="1"/>
</dbReference>
<comment type="function">
    <text evidence="9">Beta-glucosidases are one of a number of cellulolytic enzymes involved in the degradation of cellulosic biomass. Catalyzes the last step releasing glucose from the inhibitory cellobiose.</text>
</comment>
<keyword evidence="7" id="KW-0378">Hydrolase</keyword>
<comment type="catalytic activity">
    <reaction evidence="1">
        <text>Hydrolysis of terminal, non-reducing beta-D-glucosyl residues with release of beta-D-glucose.</text>
        <dbReference type="EC" id="3.2.1.21"/>
    </reaction>
</comment>